<evidence type="ECO:0000256" key="3">
    <source>
        <dbReference type="ARBA" id="ARBA00022670"/>
    </source>
</evidence>
<accession>A0A0D8FX72</accession>
<dbReference type="SUPFAM" id="SSF56235">
    <property type="entry name" value="N-terminal nucleophile aminohydrolases (Ntn hydrolases)"/>
    <property type="match status" value="1"/>
</dbReference>
<dbReference type="AlphaFoldDB" id="A0A0D8FX72"/>
<dbReference type="GO" id="GO:0010498">
    <property type="term" value="P:proteasomal protein catabolic process"/>
    <property type="evidence" value="ECO:0007669"/>
    <property type="project" value="UniProtKB-UniRule"/>
</dbReference>
<evidence type="ECO:0000256" key="9">
    <source>
        <dbReference type="NCBIfam" id="TIGR03690"/>
    </source>
</evidence>
<keyword evidence="2" id="KW-0963">Cytoplasm</keyword>
<keyword evidence="3" id="KW-0645">Protease</keyword>
<keyword evidence="5 10" id="KW-0378">Hydrolase</keyword>
<evidence type="ECO:0000313" key="10">
    <source>
        <dbReference type="EMBL" id="KJE77868.1"/>
    </source>
</evidence>
<evidence type="ECO:0000256" key="2">
    <source>
        <dbReference type="ARBA" id="ARBA00022490"/>
    </source>
</evidence>
<keyword evidence="6" id="KW-0068">Autocatalytic cleavage</keyword>
<dbReference type="InterPro" id="IPR001353">
    <property type="entry name" value="Proteasome_sua/b"/>
</dbReference>
<dbReference type="STRING" id="1121877.FEAC_02400"/>
<dbReference type="Pfam" id="PF00227">
    <property type="entry name" value="Proteasome"/>
    <property type="match status" value="1"/>
</dbReference>
<comment type="caution">
    <text evidence="10">The sequence shown here is derived from an EMBL/GenBank/DDBJ whole genome shotgun (WGS) entry which is preliminary data.</text>
</comment>
<dbReference type="eggNOG" id="COG0638">
    <property type="taxonomic scope" value="Bacteria"/>
</dbReference>
<gene>
    <name evidence="10" type="primary">prcB</name>
    <name evidence="10" type="ORF">FEAC_02400</name>
</gene>
<dbReference type="CDD" id="cd01906">
    <property type="entry name" value="proteasome_protease_HslV"/>
    <property type="match status" value="1"/>
</dbReference>
<keyword evidence="11" id="KW-1185">Reference proteome</keyword>
<dbReference type="PROSITE" id="PS51476">
    <property type="entry name" value="PROTEASOME_BETA_2"/>
    <property type="match status" value="1"/>
</dbReference>
<dbReference type="EMBL" id="JXUW01000002">
    <property type="protein sequence ID" value="KJE77868.1"/>
    <property type="molecule type" value="Genomic_DNA"/>
</dbReference>
<dbReference type="PANTHER" id="PTHR32194">
    <property type="entry name" value="METALLOPROTEASE TLDD"/>
    <property type="match status" value="1"/>
</dbReference>
<protein>
    <recommendedName>
        <fullName evidence="9">Proteasome subunit beta</fullName>
        <ecNumber evidence="9">3.4.25.1</ecNumber>
    </recommendedName>
</protein>
<dbReference type="InterPro" id="IPR022483">
    <property type="entry name" value="PSB_actinobac"/>
</dbReference>
<dbReference type="NCBIfam" id="TIGR03690">
    <property type="entry name" value="20S_bact_beta"/>
    <property type="match status" value="1"/>
</dbReference>
<dbReference type="RefSeq" id="WP_035388295.1">
    <property type="nucleotide sequence ID" value="NZ_JQKF01000002.1"/>
</dbReference>
<evidence type="ECO:0000256" key="6">
    <source>
        <dbReference type="ARBA" id="ARBA00022813"/>
    </source>
</evidence>
<keyword evidence="8" id="KW-0865">Zymogen</keyword>
<dbReference type="PANTHER" id="PTHR32194:SF0">
    <property type="entry name" value="ATP-DEPENDENT PROTEASE SUBUNIT HSLV"/>
    <property type="match status" value="1"/>
</dbReference>
<comment type="catalytic activity">
    <reaction evidence="1">
        <text>Cleavage of peptide bonds with very broad specificity.</text>
        <dbReference type="EC" id="3.4.25.1"/>
    </reaction>
</comment>
<dbReference type="InterPro" id="IPR023333">
    <property type="entry name" value="Proteasome_suB-type"/>
</dbReference>
<name>A0A0D8FX72_9ACTN</name>
<sequence length="269" mass="28724">MALPLFDVVRDPGPDFVGLLGLLDERGARDGQGQGAASPVGGVPHGTTIAAARFRDGVVIAGDRRATEGNIIANRTIEKVFPADRFSAVAIAGAAGPAIEMVRLFQVQLEHYEKVEGSVLSLEGKANQLAQMIRGNLGMAMQGLAVVPLFAGWDLHRSQGRIFTYDIAGGKYEEEAFAATGSGGRDARATLRLGFRPGMSRDDIVRLVTKALFEAAQEDSATGGPDLLRGIFPVIGVIDESGYQRVADEELIALARELETELTTRRHPE</sequence>
<evidence type="ECO:0000256" key="4">
    <source>
        <dbReference type="ARBA" id="ARBA00022698"/>
    </source>
</evidence>
<keyword evidence="4" id="KW-0888">Threonine protease</keyword>
<evidence type="ECO:0000256" key="7">
    <source>
        <dbReference type="ARBA" id="ARBA00022942"/>
    </source>
</evidence>
<dbReference type="Gene3D" id="3.60.20.10">
    <property type="entry name" value="Glutamine Phosphoribosylpyrophosphate, subunit 1, domain 1"/>
    <property type="match status" value="1"/>
</dbReference>
<dbReference type="MEROPS" id="T01.005"/>
<evidence type="ECO:0000256" key="8">
    <source>
        <dbReference type="ARBA" id="ARBA00023145"/>
    </source>
</evidence>
<organism evidence="10 11">
    <name type="scientific">Ferrimicrobium acidiphilum DSM 19497</name>
    <dbReference type="NCBI Taxonomy" id="1121877"/>
    <lineage>
        <taxon>Bacteria</taxon>
        <taxon>Bacillati</taxon>
        <taxon>Actinomycetota</taxon>
        <taxon>Acidimicrobiia</taxon>
        <taxon>Acidimicrobiales</taxon>
        <taxon>Acidimicrobiaceae</taxon>
        <taxon>Ferrimicrobium</taxon>
    </lineage>
</organism>
<dbReference type="GO" id="GO:0004298">
    <property type="term" value="F:threonine-type endopeptidase activity"/>
    <property type="evidence" value="ECO:0007669"/>
    <property type="project" value="UniProtKB-UniRule"/>
</dbReference>
<dbReference type="PATRIC" id="fig|1121877.4.peg.262"/>
<dbReference type="InterPro" id="IPR029055">
    <property type="entry name" value="Ntn_hydrolases_N"/>
</dbReference>
<dbReference type="GO" id="GO:0005839">
    <property type="term" value="C:proteasome core complex"/>
    <property type="evidence" value="ECO:0007669"/>
    <property type="project" value="UniProtKB-UniRule"/>
</dbReference>
<evidence type="ECO:0000256" key="1">
    <source>
        <dbReference type="ARBA" id="ARBA00001198"/>
    </source>
</evidence>
<dbReference type="Proteomes" id="UP000032336">
    <property type="component" value="Unassembled WGS sequence"/>
</dbReference>
<evidence type="ECO:0000256" key="5">
    <source>
        <dbReference type="ARBA" id="ARBA00022801"/>
    </source>
</evidence>
<dbReference type="EC" id="3.4.25.1" evidence="9"/>
<proteinExistence type="predicted"/>
<evidence type="ECO:0000313" key="11">
    <source>
        <dbReference type="Proteomes" id="UP000032336"/>
    </source>
</evidence>
<keyword evidence="7 10" id="KW-0647">Proteasome</keyword>
<dbReference type="GO" id="GO:0005737">
    <property type="term" value="C:cytoplasm"/>
    <property type="evidence" value="ECO:0007669"/>
    <property type="project" value="TreeGrafter"/>
</dbReference>
<dbReference type="GeneID" id="78371586"/>
<dbReference type="OrthoDB" id="5174038at2"/>
<reference evidence="10 11" key="1">
    <citation type="submission" date="2015-01" db="EMBL/GenBank/DDBJ databases">
        <title>Draft genome of the acidophilic iron oxidizer Ferrimicrobium acidiphilum strain T23.</title>
        <authorList>
            <person name="Poehlein A."/>
            <person name="Eisen S."/>
            <person name="Schloemann M."/>
            <person name="Johnson B.D."/>
            <person name="Daniel R."/>
            <person name="Muehling M."/>
        </authorList>
    </citation>
    <scope>NUCLEOTIDE SEQUENCE [LARGE SCALE GENOMIC DNA]</scope>
    <source>
        <strain evidence="10 11">T23</strain>
    </source>
</reference>